<evidence type="ECO:0000313" key="2">
    <source>
        <dbReference type="EMBL" id="DAE91942.1"/>
    </source>
</evidence>
<accession>A0A8S5RR53</accession>
<keyword evidence="1" id="KW-0175">Coiled coil</keyword>
<organism evidence="2">
    <name type="scientific">Siphoviridae sp. ctwNf2</name>
    <dbReference type="NCBI Taxonomy" id="2827597"/>
    <lineage>
        <taxon>Viruses</taxon>
        <taxon>Duplodnaviria</taxon>
        <taxon>Heunggongvirae</taxon>
        <taxon>Uroviricota</taxon>
        <taxon>Caudoviricetes</taxon>
    </lineage>
</organism>
<proteinExistence type="predicted"/>
<dbReference type="EMBL" id="BK057791">
    <property type="protein sequence ID" value="DAE91942.1"/>
    <property type="molecule type" value="Genomic_DNA"/>
</dbReference>
<feature type="coiled-coil region" evidence="1">
    <location>
        <begin position="1"/>
        <end position="35"/>
    </location>
</feature>
<evidence type="ECO:0000256" key="1">
    <source>
        <dbReference type="SAM" id="Coils"/>
    </source>
</evidence>
<name>A0A8S5RR53_9CAUD</name>
<protein>
    <submittedName>
        <fullName evidence="2">Uncharacterized protein</fullName>
    </submittedName>
</protein>
<reference evidence="2" key="1">
    <citation type="journal article" date="2021" name="Proc. Natl. Acad. Sci. U.S.A.">
        <title>A Catalog of Tens of Thousands of Viruses from Human Metagenomes Reveals Hidden Associations with Chronic Diseases.</title>
        <authorList>
            <person name="Tisza M.J."/>
            <person name="Buck C.B."/>
        </authorList>
    </citation>
    <scope>NUCLEOTIDE SEQUENCE</scope>
    <source>
        <strain evidence="2">CtwNf2</strain>
    </source>
</reference>
<sequence length="151" mass="17411">MVFMERTAREYFQRVRQLRAEIESLKAEVIVLESMKGQLKAVDYSAVSVSGGKRKDIGDLVARIDEVQCKLNERIKEHFTEYVNATQLIAEAVDDNTIKIALRLYYLAGFTAKEIRDKLIIGKTLNERTVRNYIKNGLEQVDKFIEIHGQM</sequence>